<protein>
    <submittedName>
        <fullName evidence="1">Uncharacterized protein</fullName>
    </submittedName>
</protein>
<evidence type="ECO:0000313" key="2">
    <source>
        <dbReference type="Proteomes" id="UP001372338"/>
    </source>
</evidence>
<evidence type="ECO:0000313" key="1">
    <source>
        <dbReference type="EMBL" id="KAK7292244.1"/>
    </source>
</evidence>
<dbReference type="AlphaFoldDB" id="A0AAN9J5N7"/>
<dbReference type="EMBL" id="JAYWIO010000001">
    <property type="protein sequence ID" value="KAK7292244.1"/>
    <property type="molecule type" value="Genomic_DNA"/>
</dbReference>
<gene>
    <name evidence="1" type="ORF">RIF29_08021</name>
</gene>
<organism evidence="1 2">
    <name type="scientific">Crotalaria pallida</name>
    <name type="common">Smooth rattlebox</name>
    <name type="synonym">Crotalaria striata</name>
    <dbReference type="NCBI Taxonomy" id="3830"/>
    <lineage>
        <taxon>Eukaryota</taxon>
        <taxon>Viridiplantae</taxon>
        <taxon>Streptophyta</taxon>
        <taxon>Embryophyta</taxon>
        <taxon>Tracheophyta</taxon>
        <taxon>Spermatophyta</taxon>
        <taxon>Magnoliopsida</taxon>
        <taxon>eudicotyledons</taxon>
        <taxon>Gunneridae</taxon>
        <taxon>Pentapetalae</taxon>
        <taxon>rosids</taxon>
        <taxon>fabids</taxon>
        <taxon>Fabales</taxon>
        <taxon>Fabaceae</taxon>
        <taxon>Papilionoideae</taxon>
        <taxon>50 kb inversion clade</taxon>
        <taxon>genistoids sensu lato</taxon>
        <taxon>core genistoids</taxon>
        <taxon>Crotalarieae</taxon>
        <taxon>Crotalaria</taxon>
    </lineage>
</organism>
<accession>A0AAN9J5N7</accession>
<comment type="caution">
    <text evidence="1">The sequence shown here is derived from an EMBL/GenBank/DDBJ whole genome shotgun (WGS) entry which is preliminary data.</text>
</comment>
<reference evidence="1 2" key="1">
    <citation type="submission" date="2024-01" db="EMBL/GenBank/DDBJ databases">
        <title>The genomes of 5 underutilized Papilionoideae crops provide insights into root nodulation and disease resistanc.</title>
        <authorList>
            <person name="Yuan L."/>
        </authorList>
    </citation>
    <scope>NUCLEOTIDE SEQUENCE [LARGE SCALE GENOMIC DNA]</scope>
    <source>
        <strain evidence="1">ZHUSHIDOU_FW_LH</strain>
        <tissue evidence="1">Leaf</tissue>
    </source>
</reference>
<dbReference type="Proteomes" id="UP001372338">
    <property type="component" value="Unassembled WGS sequence"/>
</dbReference>
<sequence length="75" mass="9018">MVTICKTRCVGHSFRLESQRSFFEQPRVKRRRVMYFFIRQRERQASSRFSLCVSESLSIYFSILYLSGSEALPQW</sequence>
<name>A0AAN9J5N7_CROPI</name>
<proteinExistence type="predicted"/>
<keyword evidence="2" id="KW-1185">Reference proteome</keyword>